<protein>
    <recommendedName>
        <fullName evidence="3">DUF4435 domain-containing protein</fullName>
    </recommendedName>
</protein>
<accession>A0ABR8ZBA0</accession>
<reference evidence="1 2" key="1">
    <citation type="submission" date="2020-09" db="EMBL/GenBank/DDBJ databases">
        <title>Genome seq and assembly of Chryseobacterium sp.</title>
        <authorList>
            <person name="Chhetri G."/>
        </authorList>
    </citation>
    <scope>NUCLEOTIDE SEQUENCE [LARGE SCALE GENOMIC DNA]</scope>
    <source>
        <strain evidence="1 2">GCR10</strain>
    </source>
</reference>
<comment type="caution">
    <text evidence="1">The sequence shown here is derived from an EMBL/GenBank/DDBJ whole genome shotgun (WGS) entry which is preliminary data.</text>
</comment>
<proteinExistence type="predicted"/>
<evidence type="ECO:0008006" key="3">
    <source>
        <dbReference type="Google" id="ProtNLM"/>
    </source>
</evidence>
<keyword evidence="2" id="KW-1185">Reference proteome</keyword>
<gene>
    <name evidence="1" type="ORF">IC610_09285</name>
</gene>
<dbReference type="Proteomes" id="UP000637299">
    <property type="component" value="Unassembled WGS sequence"/>
</dbReference>
<evidence type="ECO:0000313" key="1">
    <source>
        <dbReference type="EMBL" id="MBD8082609.1"/>
    </source>
</evidence>
<name>A0ABR8ZBA0_9FLAO</name>
<dbReference type="EMBL" id="JACYFS010000002">
    <property type="protein sequence ID" value="MBD8082609.1"/>
    <property type="molecule type" value="Genomic_DNA"/>
</dbReference>
<sequence>MSTFKRTKNGINNLRLFYNVNYIVYLEGGSTSYNKTEVYKNSFNGDTEDISFWSKLFEKYKANQKFKFRSVGSKVTLKEIAKDLIDGSVKHVYLAMDNEFDEVLNKRIVHPNIFYTYGYSYENDVWNDTTIIDIINDLTAVKVDEKYINNGFRKFKYNIKLGVFADGYLFSKNKSFFHRKKGHLFCIDCNVNAFPSVKINEINNLLITKSLNHNTVRNFAYRKKLNPIKHCFGHLLADFCCQIVSHYLKVKHGFTNLKKEIIYRLAINKFFQNQYNNSDIEAYYKSQFSISGRNVV</sequence>
<dbReference type="RefSeq" id="WP_191736611.1">
    <property type="nucleotide sequence ID" value="NZ_JACYFS010000002.1"/>
</dbReference>
<evidence type="ECO:0000313" key="2">
    <source>
        <dbReference type="Proteomes" id="UP000637299"/>
    </source>
</evidence>
<organism evidence="1 2">
    <name type="scientific">Chryseobacterium caseinilyticum</name>
    <dbReference type="NCBI Taxonomy" id="2771428"/>
    <lineage>
        <taxon>Bacteria</taxon>
        <taxon>Pseudomonadati</taxon>
        <taxon>Bacteroidota</taxon>
        <taxon>Flavobacteriia</taxon>
        <taxon>Flavobacteriales</taxon>
        <taxon>Weeksellaceae</taxon>
        <taxon>Chryseobacterium group</taxon>
        <taxon>Chryseobacterium</taxon>
    </lineage>
</organism>